<dbReference type="InterPro" id="IPR041499">
    <property type="entry name" value="Tfc1/Sfc1_N"/>
</dbReference>
<comment type="caution">
    <text evidence="7">The sequence shown here is derived from an EMBL/GenBank/DDBJ whole genome shotgun (WGS) entry which is preliminary data.</text>
</comment>
<dbReference type="InterPro" id="IPR019136">
    <property type="entry name" value="TF_IIIC_su-5_HTH"/>
</dbReference>
<dbReference type="PANTHER" id="PTHR13230">
    <property type="entry name" value="GENERAL TRANSCRIPTION FACTOR IIIC, POLYPEPTIDE 5"/>
    <property type="match status" value="1"/>
</dbReference>
<feature type="domain" description="Transcription factor IIIC subunit 5 HTH" evidence="5">
    <location>
        <begin position="201"/>
        <end position="354"/>
    </location>
</feature>
<dbReference type="Gene3D" id="3.30.200.160">
    <property type="entry name" value="TFIIIC, subcomplex tauA, subunit Sfc1, barrel domain"/>
    <property type="match status" value="1"/>
</dbReference>
<protein>
    <recommendedName>
        <fullName evidence="9">General transcription factor 3C polypeptide 5</fullName>
    </recommendedName>
</protein>
<sequence length="596" mass="69089">MEMEDSPSQKKQNMKKFTRFLKDSIITHDSQSPNIENIENRENSNEVNPECMYTIKNRLVRIQYPGIVKNLDRALETLGGISGIERAVSSVPNKLQLNFHPENKFNKGCIADCDSSSGLLLKVKIQKFQDKAPKYTYEIVGNTIRNFVFNKLIDFQYLPLVAKYPESAESEVNYIYDSIVLKNLPSLNDALKEDKVNMTLFLPPFCFSRSDNQRKLNPIEKTSPGNVNLPTNKNQTDVKKKCMAFSKQKQQSIFHKFSEPNIPERPYEFVSQLIDKGNYQERLIKLQKFFEERPIWTKNGIKYNTKFSNDILKILLPAVAYYETSGPWRCTWIRFGYDPRKDPTARKFQNLDYRIPVPIRSNLKVGSQRCVSEATTLKRLREDNTRGHKILYNENSYILRPNMLPNSRQVFYQYCDILLPEIQTMLARLPPVPAHTQCDPKNGWFPVSFVDQCREIVNKYVDQQASVELLKNVQESCVTAPSSLENEPKSTDYCSLMIRNVKRGVYKEKNPLNEKIEARPSTSQDIYETTSVTEIVDTDSEEESLFDESFYQELDFEDIEDELDNTDGFLIHEEQESMDIDTDALEDVKSIIANNQ</sequence>
<evidence type="ECO:0000256" key="2">
    <source>
        <dbReference type="ARBA" id="ARBA00023125"/>
    </source>
</evidence>
<dbReference type="Pfam" id="PF17682">
    <property type="entry name" value="Tau95_N"/>
    <property type="match status" value="1"/>
</dbReference>
<dbReference type="Pfam" id="PF09734">
    <property type="entry name" value="Tau95"/>
    <property type="match status" value="1"/>
</dbReference>
<keyword evidence="3" id="KW-0804">Transcription</keyword>
<dbReference type="GO" id="GO:0005634">
    <property type="term" value="C:nucleus"/>
    <property type="evidence" value="ECO:0007669"/>
    <property type="project" value="UniProtKB-SubCell"/>
</dbReference>
<dbReference type="AlphaFoldDB" id="A0ABD2MQY3"/>
<dbReference type="InterPro" id="IPR040454">
    <property type="entry name" value="TF_IIIC_Tfc1/Sfc1"/>
</dbReference>
<evidence type="ECO:0000256" key="1">
    <source>
        <dbReference type="ARBA" id="ARBA00004123"/>
    </source>
</evidence>
<keyword evidence="8" id="KW-1185">Reference proteome</keyword>
<organism evidence="7 8">
    <name type="scientific">Cryptolaemus montrouzieri</name>
    <dbReference type="NCBI Taxonomy" id="559131"/>
    <lineage>
        <taxon>Eukaryota</taxon>
        <taxon>Metazoa</taxon>
        <taxon>Ecdysozoa</taxon>
        <taxon>Arthropoda</taxon>
        <taxon>Hexapoda</taxon>
        <taxon>Insecta</taxon>
        <taxon>Pterygota</taxon>
        <taxon>Neoptera</taxon>
        <taxon>Endopterygota</taxon>
        <taxon>Coleoptera</taxon>
        <taxon>Polyphaga</taxon>
        <taxon>Cucujiformia</taxon>
        <taxon>Coccinelloidea</taxon>
        <taxon>Coccinellidae</taxon>
        <taxon>Scymninae</taxon>
        <taxon>Scymnini</taxon>
        <taxon>Cryptolaemus</taxon>
    </lineage>
</organism>
<accession>A0ABD2MQY3</accession>
<reference evidence="7 8" key="1">
    <citation type="journal article" date="2021" name="BMC Biol.">
        <title>Horizontally acquired antibacterial genes associated with adaptive radiation of ladybird beetles.</title>
        <authorList>
            <person name="Li H.S."/>
            <person name="Tang X.F."/>
            <person name="Huang Y.H."/>
            <person name="Xu Z.Y."/>
            <person name="Chen M.L."/>
            <person name="Du X.Y."/>
            <person name="Qiu B.Y."/>
            <person name="Chen P.T."/>
            <person name="Zhang W."/>
            <person name="Slipinski A."/>
            <person name="Escalona H.E."/>
            <person name="Waterhouse R.M."/>
            <person name="Zwick A."/>
            <person name="Pang H."/>
        </authorList>
    </citation>
    <scope>NUCLEOTIDE SEQUENCE [LARGE SCALE GENOMIC DNA]</scope>
    <source>
        <strain evidence="7">SYSU2018</strain>
    </source>
</reference>
<feature type="domain" description="Transcription factor IIIC subunit Tfc1/Sfc1 triple barrel" evidence="6">
    <location>
        <begin position="61"/>
        <end position="158"/>
    </location>
</feature>
<evidence type="ECO:0008006" key="9">
    <source>
        <dbReference type="Google" id="ProtNLM"/>
    </source>
</evidence>
<evidence type="ECO:0000259" key="5">
    <source>
        <dbReference type="Pfam" id="PF09734"/>
    </source>
</evidence>
<comment type="subcellular location">
    <subcellularLocation>
        <location evidence="1">Nucleus</location>
    </subcellularLocation>
</comment>
<dbReference type="PANTHER" id="PTHR13230:SF5">
    <property type="entry name" value="GENERAL TRANSCRIPTION FACTOR 3C POLYPEPTIDE 5"/>
    <property type="match status" value="1"/>
</dbReference>
<keyword evidence="2" id="KW-0238">DNA-binding</keyword>
<dbReference type="GO" id="GO:0003677">
    <property type="term" value="F:DNA binding"/>
    <property type="evidence" value="ECO:0007669"/>
    <property type="project" value="UniProtKB-KW"/>
</dbReference>
<evidence type="ECO:0000313" key="7">
    <source>
        <dbReference type="EMBL" id="KAL3268612.1"/>
    </source>
</evidence>
<evidence type="ECO:0000313" key="8">
    <source>
        <dbReference type="Proteomes" id="UP001516400"/>
    </source>
</evidence>
<dbReference type="Proteomes" id="UP001516400">
    <property type="component" value="Unassembled WGS sequence"/>
</dbReference>
<dbReference type="EMBL" id="JABFTP020000021">
    <property type="protein sequence ID" value="KAL3268612.1"/>
    <property type="molecule type" value="Genomic_DNA"/>
</dbReference>
<name>A0ABD2MQY3_9CUCU</name>
<evidence type="ECO:0000259" key="6">
    <source>
        <dbReference type="Pfam" id="PF17682"/>
    </source>
</evidence>
<proteinExistence type="predicted"/>
<keyword evidence="4" id="KW-0539">Nucleus</keyword>
<evidence type="ECO:0000256" key="3">
    <source>
        <dbReference type="ARBA" id="ARBA00023163"/>
    </source>
</evidence>
<dbReference type="InterPro" id="IPR042536">
    <property type="entry name" value="TFIIIC_tauA_Sfc1"/>
</dbReference>
<evidence type="ECO:0000256" key="4">
    <source>
        <dbReference type="ARBA" id="ARBA00023242"/>
    </source>
</evidence>
<gene>
    <name evidence="7" type="ORF">HHI36_007718</name>
</gene>